<protein>
    <submittedName>
        <fullName evidence="8">Arginine/ornithine antiporter</fullName>
    </submittedName>
</protein>
<feature type="compositionally biased region" description="Basic residues" evidence="6">
    <location>
        <begin position="22"/>
        <end position="36"/>
    </location>
</feature>
<feature type="transmembrane region" description="Helical" evidence="7">
    <location>
        <begin position="179"/>
        <end position="194"/>
    </location>
</feature>
<dbReference type="PANTHER" id="PTHR43652">
    <property type="entry name" value="BASIC AMINO ACID ANTIPORTER YFCC-RELATED"/>
    <property type="match status" value="1"/>
</dbReference>
<keyword evidence="3 7" id="KW-0812">Transmembrane</keyword>
<evidence type="ECO:0000313" key="9">
    <source>
        <dbReference type="Proteomes" id="UP000232222"/>
    </source>
</evidence>
<dbReference type="Pfam" id="PF03606">
    <property type="entry name" value="DcuC"/>
    <property type="match status" value="1"/>
</dbReference>
<dbReference type="Proteomes" id="UP000232222">
    <property type="component" value="Chromosome"/>
</dbReference>
<dbReference type="AlphaFoldDB" id="A0A2K8NQG3"/>
<dbReference type="InterPro" id="IPR018385">
    <property type="entry name" value="C4_dicarb_anaerob_car-like"/>
</dbReference>
<dbReference type="PANTHER" id="PTHR43652:SF6">
    <property type="entry name" value="ARGININE REPRESSOR"/>
    <property type="match status" value="1"/>
</dbReference>
<dbReference type="KEGG" id="efr:EFREU_v1c00530"/>
<comment type="subcellular location">
    <subcellularLocation>
        <location evidence="1">Cell membrane</location>
        <topology evidence="1">Multi-pass membrane protein</topology>
    </subcellularLocation>
</comment>
<evidence type="ECO:0000256" key="2">
    <source>
        <dbReference type="ARBA" id="ARBA00022475"/>
    </source>
</evidence>
<evidence type="ECO:0000256" key="4">
    <source>
        <dbReference type="ARBA" id="ARBA00022989"/>
    </source>
</evidence>
<dbReference type="EMBL" id="CP024962">
    <property type="protein sequence ID" value="ATZ16080.1"/>
    <property type="molecule type" value="Genomic_DNA"/>
</dbReference>
<reference evidence="8 9" key="1">
    <citation type="submission" date="2017-11" db="EMBL/GenBank/DDBJ databases">
        <title>Genome sequence of Entomoplasma freundtii BARC 318 (ATCC 51999).</title>
        <authorList>
            <person name="Lo W.-S."/>
            <person name="Gasparich G.E."/>
            <person name="Kuo C.-H."/>
        </authorList>
    </citation>
    <scope>NUCLEOTIDE SEQUENCE [LARGE SCALE GENOMIC DNA]</scope>
    <source>
        <strain evidence="8 9">BARC 318</strain>
    </source>
</reference>
<evidence type="ECO:0000313" key="8">
    <source>
        <dbReference type="EMBL" id="ATZ16080.1"/>
    </source>
</evidence>
<feature type="transmembrane region" description="Helical" evidence="7">
    <location>
        <begin position="42"/>
        <end position="66"/>
    </location>
</feature>
<evidence type="ECO:0000256" key="7">
    <source>
        <dbReference type="SAM" id="Phobius"/>
    </source>
</evidence>
<evidence type="ECO:0000256" key="3">
    <source>
        <dbReference type="ARBA" id="ARBA00022692"/>
    </source>
</evidence>
<keyword evidence="5 7" id="KW-0472">Membrane</keyword>
<evidence type="ECO:0000256" key="6">
    <source>
        <dbReference type="SAM" id="MobiDB-lite"/>
    </source>
</evidence>
<proteinExistence type="predicted"/>
<feature type="region of interest" description="Disordered" evidence="6">
    <location>
        <begin position="1"/>
        <end position="36"/>
    </location>
</feature>
<keyword evidence="2" id="KW-1003">Cell membrane</keyword>
<feature type="transmembrane region" description="Helical" evidence="7">
    <location>
        <begin position="243"/>
        <end position="266"/>
    </location>
</feature>
<feature type="transmembrane region" description="Helical" evidence="7">
    <location>
        <begin position="498"/>
        <end position="521"/>
    </location>
</feature>
<evidence type="ECO:0000256" key="1">
    <source>
        <dbReference type="ARBA" id="ARBA00004651"/>
    </source>
</evidence>
<feature type="transmembrane region" description="Helical" evidence="7">
    <location>
        <begin position="400"/>
        <end position="420"/>
    </location>
</feature>
<feature type="transmembrane region" description="Helical" evidence="7">
    <location>
        <begin position="440"/>
        <end position="460"/>
    </location>
</feature>
<feature type="transmembrane region" description="Helical" evidence="7">
    <location>
        <begin position="360"/>
        <end position="379"/>
    </location>
</feature>
<dbReference type="InterPro" id="IPR051679">
    <property type="entry name" value="DASS-Related_Transporters"/>
</dbReference>
<organism evidence="8 9">
    <name type="scientific">Entomoplasma freundtii</name>
    <dbReference type="NCBI Taxonomy" id="74700"/>
    <lineage>
        <taxon>Bacteria</taxon>
        <taxon>Bacillati</taxon>
        <taxon>Mycoplasmatota</taxon>
        <taxon>Mollicutes</taxon>
        <taxon>Entomoplasmatales</taxon>
        <taxon>Entomoplasmataceae</taxon>
        <taxon>Entomoplasma</taxon>
    </lineage>
</organism>
<dbReference type="GO" id="GO:0005886">
    <property type="term" value="C:plasma membrane"/>
    <property type="evidence" value="ECO:0007669"/>
    <property type="project" value="UniProtKB-SubCell"/>
</dbReference>
<gene>
    <name evidence="8" type="primary">arcD</name>
    <name evidence="8" type="ORF">EFREU_v1c00530</name>
</gene>
<sequence length="559" mass="60303">MAQVRQQEEVIIDINGGPPSKPPRHKKRMPSMKTKGKPKKRFKMLSAFSILMLIILVLVIISWILYWAKVETTVKEAVKWDENTGEVIQWQDTAKRIQAMGIVDLFIAPMKGFIEKSGVIIFILILGAFIYMVISSKALEGMSQAILVKMKGKEIWAIIPLMTFFSLAGTTEGMAEESLGFYMIMIPLMIAAGFDTFTGLLIVLVGAGAGVLASTVNPFVITVALDGLGKDSTGAALTAGDGLVWRLVSWVIITAIAITYVMLYAWQIKRSPQKSITFSTKDEDYTYFLKNSTQKIKMDWRRRWTIAIFAIVFVIMIIYLVGWDQILRNTAMADAANWIRNHIPYLAATVPGFGNGSLEIVAGFFLIGAIVVGMINLIGAPHADGLDGEQTFLKEFMAGASDILSVCLVIATAAGVGYILRESYMQDLFVRGLSNSIGNISSGIGKVIVLYLIFLPLSFLIPSTSGFAAAVFPLLSGVVQTSSGTWDPVAASGSVTAFSFASGLINFITPTSGVVMGAIAIARVDYGRFIKGIMPLVGIIFAASIGLLAIGGAIGSPIA</sequence>
<keyword evidence="4 7" id="KW-1133">Transmembrane helix</keyword>
<evidence type="ECO:0000256" key="5">
    <source>
        <dbReference type="ARBA" id="ARBA00023136"/>
    </source>
</evidence>
<keyword evidence="9" id="KW-1185">Reference proteome</keyword>
<feature type="transmembrane region" description="Helical" evidence="7">
    <location>
        <begin position="117"/>
        <end position="134"/>
    </location>
</feature>
<accession>A0A2K8NQG3</accession>
<name>A0A2K8NQG3_9MOLU</name>
<feature type="transmembrane region" description="Helical" evidence="7">
    <location>
        <begin position="155"/>
        <end position="173"/>
    </location>
</feature>
<feature type="transmembrane region" description="Helical" evidence="7">
    <location>
        <begin position="201"/>
        <end position="223"/>
    </location>
</feature>
<feature type="transmembrane region" description="Helical" evidence="7">
    <location>
        <begin position="304"/>
        <end position="322"/>
    </location>
</feature>
<feature type="transmembrane region" description="Helical" evidence="7">
    <location>
        <begin position="533"/>
        <end position="554"/>
    </location>
</feature>